<organism evidence="1 2">
    <name type="scientific">Colwellia psychrerythraea</name>
    <name type="common">Vibrio psychroerythus</name>
    <dbReference type="NCBI Taxonomy" id="28229"/>
    <lineage>
        <taxon>Bacteria</taxon>
        <taxon>Pseudomonadati</taxon>
        <taxon>Pseudomonadota</taxon>
        <taxon>Gammaproteobacteria</taxon>
        <taxon>Alteromonadales</taxon>
        <taxon>Colwelliaceae</taxon>
        <taxon>Colwellia</taxon>
    </lineage>
</organism>
<gene>
    <name evidence="1" type="ORF">ND2E_3675</name>
</gene>
<evidence type="ECO:0000313" key="2">
    <source>
        <dbReference type="Proteomes" id="UP000029843"/>
    </source>
</evidence>
<dbReference type="EMBL" id="JQED01000037">
    <property type="protein sequence ID" value="KGJ90119.1"/>
    <property type="molecule type" value="Genomic_DNA"/>
</dbReference>
<reference evidence="1 2" key="1">
    <citation type="submission" date="2014-08" db="EMBL/GenBank/DDBJ databases">
        <title>Genomic and Phenotypic Diversity of Colwellia psychrerythraea strains from Disparate Marine Basins.</title>
        <authorList>
            <person name="Techtmann S.M."/>
            <person name="Stelling S.C."/>
            <person name="Utturkar S.M."/>
            <person name="Alshibli N."/>
            <person name="Harris A."/>
            <person name="Brown S.D."/>
            <person name="Hazen T.C."/>
        </authorList>
    </citation>
    <scope>NUCLEOTIDE SEQUENCE [LARGE SCALE GENOMIC DNA]</scope>
    <source>
        <strain evidence="1 2">ND2E</strain>
    </source>
</reference>
<dbReference type="RefSeq" id="WP_190277840.1">
    <property type="nucleotide sequence ID" value="NZ_JQED01000037.1"/>
</dbReference>
<dbReference type="Proteomes" id="UP000029843">
    <property type="component" value="Unassembled WGS sequence"/>
</dbReference>
<dbReference type="PATRIC" id="fig|28229.4.peg.2827"/>
<protein>
    <submittedName>
        <fullName evidence="1">Uncharacterized protein</fullName>
    </submittedName>
</protein>
<dbReference type="AlphaFoldDB" id="A0A099KH76"/>
<proteinExistence type="predicted"/>
<evidence type="ECO:0000313" key="1">
    <source>
        <dbReference type="EMBL" id="KGJ90119.1"/>
    </source>
</evidence>
<name>A0A099KH76_COLPS</name>
<sequence>MLSNTEKVYVKQQLKLIDDNYHLYEEINPEELFNEIEKDRASGKLNKIIGLEPKTSD</sequence>
<accession>A0A099KH76</accession>
<comment type="caution">
    <text evidence="1">The sequence shown here is derived from an EMBL/GenBank/DDBJ whole genome shotgun (WGS) entry which is preliminary data.</text>
</comment>